<proteinExistence type="predicted"/>
<comment type="caution">
    <text evidence="2">The sequence shown here is derived from an EMBL/GenBank/DDBJ whole genome shotgun (WGS) entry which is preliminary data.</text>
</comment>
<dbReference type="OrthoDB" id="10013328at2"/>
<evidence type="ECO:0000313" key="3">
    <source>
        <dbReference type="Proteomes" id="UP000051886"/>
    </source>
</evidence>
<feature type="compositionally biased region" description="Basic and acidic residues" evidence="1">
    <location>
        <begin position="124"/>
        <end position="140"/>
    </location>
</feature>
<dbReference type="STRING" id="449659.IV66_GL001517"/>
<keyword evidence="3" id="KW-1185">Reference proteome</keyword>
<dbReference type="PATRIC" id="fig|449659.4.peg.1543"/>
<evidence type="ECO:0000313" key="2">
    <source>
        <dbReference type="EMBL" id="KRN99513.1"/>
    </source>
</evidence>
<reference evidence="2 3" key="1">
    <citation type="journal article" date="2015" name="Genome Announc.">
        <title>Expanding the biotechnology potential of lactobacilli through comparative genomics of 213 strains and associated genera.</title>
        <authorList>
            <person name="Sun Z."/>
            <person name="Harris H.M."/>
            <person name="McCann A."/>
            <person name="Guo C."/>
            <person name="Argimon S."/>
            <person name="Zhang W."/>
            <person name="Yang X."/>
            <person name="Jeffery I.B."/>
            <person name="Cooney J.C."/>
            <person name="Kagawa T.F."/>
            <person name="Liu W."/>
            <person name="Song Y."/>
            <person name="Salvetti E."/>
            <person name="Wrobel A."/>
            <person name="Rasinkangas P."/>
            <person name="Parkhill J."/>
            <person name="Rea M.C."/>
            <person name="O'Sullivan O."/>
            <person name="Ritari J."/>
            <person name="Douillard F.P."/>
            <person name="Paul Ross R."/>
            <person name="Yang R."/>
            <person name="Briner A.E."/>
            <person name="Felis G.E."/>
            <person name="de Vos W.M."/>
            <person name="Barrangou R."/>
            <person name="Klaenhammer T.R."/>
            <person name="Caufield P.W."/>
            <person name="Cui Y."/>
            <person name="Zhang H."/>
            <person name="O'Toole P.W."/>
        </authorList>
    </citation>
    <scope>NUCLEOTIDE SEQUENCE [LARGE SCALE GENOMIC DNA]</scope>
    <source>
        <strain evidence="2 3">NBRC 103219</strain>
    </source>
</reference>
<dbReference type="AlphaFoldDB" id="A0A0R2LC96"/>
<name>A0A0R2LC96_9LACO</name>
<organism evidence="2 3">
    <name type="scientific">Ligilactobacillus pobuzihii</name>
    <dbReference type="NCBI Taxonomy" id="449659"/>
    <lineage>
        <taxon>Bacteria</taxon>
        <taxon>Bacillati</taxon>
        <taxon>Bacillota</taxon>
        <taxon>Bacilli</taxon>
        <taxon>Lactobacillales</taxon>
        <taxon>Lactobacillaceae</taxon>
        <taxon>Ligilactobacillus</taxon>
    </lineage>
</organism>
<feature type="region of interest" description="Disordered" evidence="1">
    <location>
        <begin position="124"/>
        <end position="151"/>
    </location>
</feature>
<sequence>MAIKLNIDEKIQNGAEVVLGGKTYNIYFNDKFQRATIDAMAEMGGYFKKIDELTKKDENGNAKIDEFSVDQDKEESNKIMDQVNQTAINFFDDYIEQGAGQEIFEHYHEDTNALWQAISMLQEASERDNREQRRSKEKQYTKNNKQNAKKR</sequence>
<feature type="compositionally biased region" description="Polar residues" evidence="1">
    <location>
        <begin position="141"/>
        <end position="151"/>
    </location>
</feature>
<protein>
    <submittedName>
        <fullName evidence="2">Uncharacterized protein</fullName>
    </submittedName>
</protein>
<dbReference type="EMBL" id="JQCN01000031">
    <property type="protein sequence ID" value="KRN99513.1"/>
    <property type="molecule type" value="Genomic_DNA"/>
</dbReference>
<accession>A0A0R2LC96</accession>
<dbReference type="RefSeq" id="WP_017868782.1">
    <property type="nucleotide sequence ID" value="NZ_BJYB01000024.1"/>
</dbReference>
<evidence type="ECO:0000256" key="1">
    <source>
        <dbReference type="SAM" id="MobiDB-lite"/>
    </source>
</evidence>
<gene>
    <name evidence="2" type="ORF">IV66_GL001517</name>
</gene>
<dbReference type="Proteomes" id="UP000051886">
    <property type="component" value="Unassembled WGS sequence"/>
</dbReference>